<protein>
    <recommendedName>
        <fullName evidence="3">Vitelline membrane outer layer protein 1</fullName>
    </recommendedName>
</protein>
<dbReference type="Proteomes" id="UP000824782">
    <property type="component" value="Unassembled WGS sequence"/>
</dbReference>
<proteinExistence type="predicted"/>
<dbReference type="PANTHER" id="PTHR18841:SF2">
    <property type="entry name" value="VITELLINE MEMBRANE OUTER LAYER PROTEIN 1 HOMOLOG"/>
    <property type="match status" value="1"/>
</dbReference>
<organism evidence="1 2">
    <name type="scientific">Engystomops pustulosus</name>
    <name type="common">Tungara frog</name>
    <name type="synonym">Physalaemus pustulosus</name>
    <dbReference type="NCBI Taxonomy" id="76066"/>
    <lineage>
        <taxon>Eukaryota</taxon>
        <taxon>Metazoa</taxon>
        <taxon>Chordata</taxon>
        <taxon>Craniata</taxon>
        <taxon>Vertebrata</taxon>
        <taxon>Euteleostomi</taxon>
        <taxon>Amphibia</taxon>
        <taxon>Batrachia</taxon>
        <taxon>Anura</taxon>
        <taxon>Neobatrachia</taxon>
        <taxon>Hyloidea</taxon>
        <taxon>Leptodactylidae</taxon>
        <taxon>Leiuperinae</taxon>
        <taxon>Engystomops</taxon>
    </lineage>
</organism>
<evidence type="ECO:0008006" key="3">
    <source>
        <dbReference type="Google" id="ProtNLM"/>
    </source>
</evidence>
<reference evidence="1" key="1">
    <citation type="thesis" date="2020" institute="ProQuest LLC" country="789 East Eisenhower Parkway, Ann Arbor, MI, USA">
        <title>Comparative Genomics and Chromosome Evolution.</title>
        <authorList>
            <person name="Mudd A.B."/>
        </authorList>
    </citation>
    <scope>NUCLEOTIDE SEQUENCE</scope>
    <source>
        <strain evidence="1">237g6f4</strain>
        <tissue evidence="1">Blood</tissue>
    </source>
</reference>
<evidence type="ECO:0000313" key="1">
    <source>
        <dbReference type="EMBL" id="KAG8544450.1"/>
    </source>
</evidence>
<sequence>VESAQGQFGDDTALNAIKLFCAPPSSTDYKAAITSTEGPWGTWGPILWCPDGILKSFALQVEPPMGFLDDTAANNINFECTDQTVLRPNGGRWGTFGKWSESCPNGICAIQTKVEPPGGDDTALNDVTFGCC</sequence>
<evidence type="ECO:0000313" key="2">
    <source>
        <dbReference type="Proteomes" id="UP000824782"/>
    </source>
</evidence>
<dbReference type="InterPro" id="IPR005515">
    <property type="entry name" value="VOMI"/>
</dbReference>
<gene>
    <name evidence="1" type="ORF">GDO81_022477</name>
</gene>
<dbReference type="PANTHER" id="PTHR18841">
    <property type="entry name" value="VITELLINE MEMBRANE OUTER LAYER PROTEIN I-RELATED"/>
    <property type="match status" value="1"/>
</dbReference>
<accession>A0AAV6Z8F3</accession>
<keyword evidence="2" id="KW-1185">Reference proteome</keyword>
<dbReference type="Gene3D" id="2.100.10.20">
    <property type="entry name" value="Vitelline membrane outer layer protein I (VOMI)"/>
    <property type="match status" value="1"/>
</dbReference>
<dbReference type="SUPFAM" id="SSF51092">
    <property type="entry name" value="Vitelline membrane outer protein-I (VMO-I)"/>
    <property type="match status" value="1"/>
</dbReference>
<dbReference type="AlphaFoldDB" id="A0AAV6Z8F3"/>
<dbReference type="EMBL" id="WNYA01002272">
    <property type="protein sequence ID" value="KAG8544450.1"/>
    <property type="molecule type" value="Genomic_DNA"/>
</dbReference>
<dbReference type="InterPro" id="IPR036706">
    <property type="entry name" value="VOMI_sf"/>
</dbReference>
<dbReference type="GO" id="GO:0005615">
    <property type="term" value="C:extracellular space"/>
    <property type="evidence" value="ECO:0007669"/>
    <property type="project" value="TreeGrafter"/>
</dbReference>
<feature type="non-terminal residue" evidence="1">
    <location>
        <position position="1"/>
    </location>
</feature>
<comment type="caution">
    <text evidence="1">The sequence shown here is derived from an EMBL/GenBank/DDBJ whole genome shotgun (WGS) entry which is preliminary data.</text>
</comment>
<dbReference type="Pfam" id="PF03762">
    <property type="entry name" value="VOMI"/>
    <property type="match status" value="1"/>
</dbReference>
<name>A0AAV6Z8F3_ENGPU</name>